<dbReference type="Gene3D" id="3.40.50.300">
    <property type="entry name" value="P-loop containing nucleotide triphosphate hydrolases"/>
    <property type="match status" value="1"/>
</dbReference>
<dbReference type="RefSeq" id="XP_028661675.1">
    <property type="nucleotide sequence ID" value="XM_028805842.2"/>
</dbReference>
<evidence type="ECO:0000256" key="1">
    <source>
        <dbReference type="ARBA" id="ARBA00022741"/>
    </source>
</evidence>
<dbReference type="AlphaFoldDB" id="A0A8C4TR84"/>
<evidence type="ECO:0000256" key="2">
    <source>
        <dbReference type="ARBA" id="ARBA00023134"/>
    </source>
</evidence>
<keyword evidence="6" id="KW-1133">Transmembrane helix</keyword>
<evidence type="ECO:0000256" key="5">
    <source>
        <dbReference type="SAM" id="MobiDB-lite"/>
    </source>
</evidence>
<evidence type="ECO:0000313" key="7">
    <source>
        <dbReference type="Ensembl" id="ENSECRP00000033057.1"/>
    </source>
</evidence>
<dbReference type="GO" id="GO:0046872">
    <property type="term" value="F:metal ion binding"/>
    <property type="evidence" value="ECO:0007669"/>
    <property type="project" value="UniProtKB-KW"/>
</dbReference>
<feature type="binding site" evidence="4">
    <location>
        <position position="91"/>
    </location>
    <ligand>
        <name>Mg(2+)</name>
        <dbReference type="ChEBI" id="CHEBI:18420"/>
    </ligand>
</feature>
<reference evidence="7" key="2">
    <citation type="submission" date="2025-08" db="UniProtKB">
        <authorList>
            <consortium name="Ensembl"/>
        </authorList>
    </citation>
    <scope>IDENTIFICATION</scope>
</reference>
<feature type="binding site" evidence="3">
    <location>
        <begin position="167"/>
        <end position="170"/>
    </location>
    <ligand>
        <name>GTP</name>
        <dbReference type="ChEBI" id="CHEBI:37565"/>
    </ligand>
</feature>
<reference evidence="7" key="3">
    <citation type="submission" date="2025-09" db="UniProtKB">
        <authorList>
            <consortium name="Ensembl"/>
        </authorList>
    </citation>
    <scope>IDENTIFICATION</scope>
</reference>
<keyword evidence="2 3" id="KW-0342">GTP-binding</keyword>
<dbReference type="InterPro" id="IPR053254">
    <property type="entry name" value="Arf-like_GTPase"/>
</dbReference>
<dbReference type="Pfam" id="PF00025">
    <property type="entry name" value="Arf"/>
    <property type="match status" value="1"/>
</dbReference>
<proteinExistence type="predicted"/>
<feature type="transmembrane region" description="Helical" evidence="6">
    <location>
        <begin position="7"/>
        <end position="28"/>
    </location>
</feature>
<dbReference type="InterPro" id="IPR027417">
    <property type="entry name" value="P-loop_NTPase"/>
</dbReference>
<dbReference type="PANTHER" id="PTHR46724:SF2">
    <property type="entry name" value="ADP-RIBOSYLATION FACTOR-LIKE PROTEIN 9"/>
    <property type="match status" value="1"/>
</dbReference>
<dbReference type="GeneID" id="114654964"/>
<dbReference type="GeneTree" id="ENSGT00940000159397"/>
<name>A0A8C4TR84_ERPCA</name>
<dbReference type="InterPro" id="IPR006689">
    <property type="entry name" value="Small_GTPase_ARF/SAR"/>
</dbReference>
<accession>A0A8C4TR84</accession>
<protein>
    <submittedName>
        <fullName evidence="7">ADP-ribosylation factor-like 9</fullName>
    </submittedName>
</protein>
<keyword evidence="4" id="KW-0460">Magnesium</keyword>
<feature type="binding site" evidence="4">
    <location>
        <position position="73"/>
    </location>
    <ligand>
        <name>Mg(2+)</name>
        <dbReference type="ChEBI" id="CHEBI:18420"/>
    </ligand>
</feature>
<dbReference type="SMART" id="SM00177">
    <property type="entry name" value="ARF"/>
    <property type="match status" value="1"/>
</dbReference>
<evidence type="ECO:0000256" key="6">
    <source>
        <dbReference type="SAM" id="Phobius"/>
    </source>
</evidence>
<keyword evidence="1 3" id="KW-0547">Nucleotide-binding</keyword>
<dbReference type="OrthoDB" id="25466at2759"/>
<keyword evidence="8" id="KW-1185">Reference proteome</keyword>
<dbReference type="Proteomes" id="UP000694620">
    <property type="component" value="Chromosome 7"/>
</dbReference>
<reference evidence="7" key="1">
    <citation type="submission" date="2021-06" db="EMBL/GenBank/DDBJ databases">
        <authorList>
            <consortium name="Wellcome Sanger Institute Data Sharing"/>
        </authorList>
    </citation>
    <scope>NUCLEOTIDE SEQUENCE [LARGE SCALE GENOMIC DNA]</scope>
</reference>
<keyword evidence="6" id="KW-0472">Membrane</keyword>
<feature type="binding site" evidence="3">
    <location>
        <begin position="66"/>
        <end position="73"/>
    </location>
    <ligand>
        <name>GTP</name>
        <dbReference type="ChEBI" id="CHEBI:37565"/>
    </ligand>
</feature>
<feature type="region of interest" description="Disordered" evidence="5">
    <location>
        <begin position="35"/>
        <end position="55"/>
    </location>
</feature>
<keyword evidence="4" id="KW-0479">Metal-binding</keyword>
<dbReference type="SUPFAM" id="SSF52540">
    <property type="entry name" value="P-loop containing nucleoside triphosphate hydrolases"/>
    <property type="match status" value="1"/>
</dbReference>
<dbReference type="SMART" id="SM00178">
    <property type="entry name" value="SAR"/>
    <property type="match status" value="1"/>
</dbReference>
<evidence type="ECO:0000256" key="4">
    <source>
        <dbReference type="PIRSR" id="PIRSR606689-2"/>
    </source>
</evidence>
<dbReference type="GO" id="GO:0005525">
    <property type="term" value="F:GTP binding"/>
    <property type="evidence" value="ECO:0007669"/>
    <property type="project" value="UniProtKB-KW"/>
</dbReference>
<evidence type="ECO:0000256" key="3">
    <source>
        <dbReference type="PIRSR" id="PIRSR606689-1"/>
    </source>
</evidence>
<feature type="binding site" evidence="3">
    <location>
        <position position="113"/>
    </location>
    <ligand>
        <name>GTP</name>
        <dbReference type="ChEBI" id="CHEBI:37565"/>
    </ligand>
</feature>
<dbReference type="PROSITE" id="PS51417">
    <property type="entry name" value="ARF"/>
    <property type="match status" value="1"/>
</dbReference>
<organism evidence="7 8">
    <name type="scientific">Erpetoichthys calabaricus</name>
    <name type="common">Rope fish</name>
    <name type="synonym">Calamoichthys calabaricus</name>
    <dbReference type="NCBI Taxonomy" id="27687"/>
    <lineage>
        <taxon>Eukaryota</taxon>
        <taxon>Metazoa</taxon>
        <taxon>Chordata</taxon>
        <taxon>Craniata</taxon>
        <taxon>Vertebrata</taxon>
        <taxon>Euteleostomi</taxon>
        <taxon>Actinopterygii</taxon>
        <taxon>Polypteriformes</taxon>
        <taxon>Polypteridae</taxon>
        <taxon>Erpetoichthys</taxon>
    </lineage>
</organism>
<dbReference type="PANTHER" id="PTHR46724">
    <property type="entry name" value="ADP-RIBOSYLATION FACTOR-LIKE PROTEIN 9-RELATED"/>
    <property type="match status" value="1"/>
</dbReference>
<keyword evidence="6" id="KW-0812">Transmembrane</keyword>
<dbReference type="Ensembl" id="ENSECRT00000033782.1">
    <property type="protein sequence ID" value="ENSECRP00000033057.1"/>
    <property type="gene ID" value="ENSECRG00000022382.1"/>
</dbReference>
<dbReference type="GO" id="GO:0003924">
    <property type="term" value="F:GTPase activity"/>
    <property type="evidence" value="ECO:0007669"/>
    <property type="project" value="InterPro"/>
</dbReference>
<sequence>MPGFKEIGLAGLGIAVTGGVVYAVWNYWSSLQRESPQRDEDRTKPDERPRVASEVKSPKKHVLVLGLDGAGKTSLLHCLATGTLRRSILPTEGFNAVCLNTDKEQMEFLEIGGKESLRPYWHKYLSNAHVLVYVVDSADSARFPEAKKHLHQLISKDCHLPLVVLVNKQDLPGACGIAELHGALSLSETGDERKLFIIGTRISSSDSEVPSSVRDARELITQLVAESR</sequence>
<evidence type="ECO:0000313" key="8">
    <source>
        <dbReference type="Proteomes" id="UP000694620"/>
    </source>
</evidence>
<dbReference type="PRINTS" id="PR00328">
    <property type="entry name" value="SAR1GTPBP"/>
</dbReference>
<gene>
    <name evidence="7" type="primary">ARL9</name>
    <name evidence="7" type="synonym">arl9</name>
</gene>